<name>A0ABU6P1L2_9BACI</name>
<dbReference type="EMBL" id="JARTFS010000013">
    <property type="protein sequence ID" value="MED4403251.1"/>
    <property type="molecule type" value="Genomic_DNA"/>
</dbReference>
<sequence>MNTKKIYMYKQGVASEKTATSYTLEFWKKEDGYNQWSTIPEDSVVEGFGFRGVQKKTAHT</sequence>
<reference evidence="1 2" key="1">
    <citation type="submission" date="2023-03" db="EMBL/GenBank/DDBJ databases">
        <title>Bacillus Genome Sequencing.</title>
        <authorList>
            <person name="Dunlap C."/>
        </authorList>
    </citation>
    <scope>NUCLEOTIDE SEQUENCE [LARGE SCALE GENOMIC DNA]</scope>
    <source>
        <strain evidence="1 2">NRS-1717</strain>
    </source>
</reference>
<dbReference type="RefSeq" id="WP_328015685.1">
    <property type="nucleotide sequence ID" value="NZ_JARTFS010000013.1"/>
</dbReference>
<dbReference type="Proteomes" id="UP001342826">
    <property type="component" value="Unassembled WGS sequence"/>
</dbReference>
<accession>A0ABU6P1L2</accession>
<organism evidence="1 2">
    <name type="scientific">Metabacillus fastidiosus</name>
    <dbReference type="NCBI Taxonomy" id="1458"/>
    <lineage>
        <taxon>Bacteria</taxon>
        <taxon>Bacillati</taxon>
        <taxon>Bacillota</taxon>
        <taxon>Bacilli</taxon>
        <taxon>Bacillales</taxon>
        <taxon>Bacillaceae</taxon>
        <taxon>Metabacillus</taxon>
    </lineage>
</organism>
<gene>
    <name evidence="1" type="ORF">P9271_18235</name>
</gene>
<proteinExistence type="predicted"/>
<comment type="caution">
    <text evidence="1">The sequence shown here is derived from an EMBL/GenBank/DDBJ whole genome shotgun (WGS) entry which is preliminary data.</text>
</comment>
<evidence type="ECO:0000313" key="2">
    <source>
        <dbReference type="Proteomes" id="UP001342826"/>
    </source>
</evidence>
<keyword evidence="2" id="KW-1185">Reference proteome</keyword>
<protein>
    <submittedName>
        <fullName evidence="1">Uncharacterized protein</fullName>
    </submittedName>
</protein>
<evidence type="ECO:0000313" key="1">
    <source>
        <dbReference type="EMBL" id="MED4403251.1"/>
    </source>
</evidence>